<dbReference type="PROSITE" id="PS50866">
    <property type="entry name" value="GOLD"/>
    <property type="match status" value="1"/>
</dbReference>
<organism evidence="12 13">
    <name type="scientific">Magnusiomyces paraingens</name>
    <dbReference type="NCBI Taxonomy" id="2606893"/>
    <lineage>
        <taxon>Eukaryota</taxon>
        <taxon>Fungi</taxon>
        <taxon>Dikarya</taxon>
        <taxon>Ascomycota</taxon>
        <taxon>Saccharomycotina</taxon>
        <taxon>Dipodascomycetes</taxon>
        <taxon>Dipodascales</taxon>
        <taxon>Dipodascaceae</taxon>
        <taxon>Magnusiomyces</taxon>
    </lineage>
</organism>
<dbReference type="PANTHER" id="PTHR22811">
    <property type="entry name" value="TRANSMEMBRANE EMP24 DOMAIN-CONTAINING PROTEIN"/>
    <property type="match status" value="1"/>
</dbReference>
<accession>A0A5E8BL53</accession>
<keyword evidence="5 9" id="KW-1133">Transmembrane helix</keyword>
<feature type="transmembrane region" description="Helical" evidence="9">
    <location>
        <begin position="178"/>
        <end position="204"/>
    </location>
</feature>
<keyword evidence="13" id="KW-1185">Reference proteome</keyword>
<feature type="chain" id="PRO_5022713634" description="GOLD domain-containing protein" evidence="10">
    <location>
        <begin position="25"/>
        <end position="212"/>
    </location>
</feature>
<evidence type="ECO:0000259" key="11">
    <source>
        <dbReference type="PROSITE" id="PS50866"/>
    </source>
</evidence>
<keyword evidence="4 10" id="KW-0732">Signal</keyword>
<dbReference type="RefSeq" id="XP_031853327.1">
    <property type="nucleotide sequence ID" value="XM_031997436.1"/>
</dbReference>
<dbReference type="SUPFAM" id="SSF101576">
    <property type="entry name" value="Supernatant protein factor (SPF), C-terminal domain"/>
    <property type="match status" value="1"/>
</dbReference>
<dbReference type="SMART" id="SM01190">
    <property type="entry name" value="EMP24_GP25L"/>
    <property type="match status" value="1"/>
</dbReference>
<dbReference type="InterPro" id="IPR009038">
    <property type="entry name" value="GOLD_dom"/>
</dbReference>
<evidence type="ECO:0000313" key="12">
    <source>
        <dbReference type="EMBL" id="VVT50348.1"/>
    </source>
</evidence>
<sequence length="212" mass="23679">MSFFNSKILFAVLISACLLQFCSAVPMTTKVGANERQCLYAQVDQIDSKVGFYFAVQSGGSFDIDVTIIAPDGKIQYQEPKEKQGEFSFSASKLGEYQFCFSNDMSTFAEKSVEFEITVDSSTLKAELPAISGDSTNKVEQSILSIESRATSLLRTIQYYKTRNNRNESTVKSTESRIVLFSLFELALMVGMSILQVTVVQLFFKGSRRNFV</sequence>
<evidence type="ECO:0000256" key="1">
    <source>
        <dbReference type="ARBA" id="ARBA00004479"/>
    </source>
</evidence>
<feature type="signal peptide" evidence="10">
    <location>
        <begin position="1"/>
        <end position="24"/>
    </location>
</feature>
<evidence type="ECO:0000256" key="10">
    <source>
        <dbReference type="SAM" id="SignalP"/>
    </source>
</evidence>
<evidence type="ECO:0000256" key="3">
    <source>
        <dbReference type="ARBA" id="ARBA00022692"/>
    </source>
</evidence>
<evidence type="ECO:0000256" key="8">
    <source>
        <dbReference type="RuleBase" id="RU003827"/>
    </source>
</evidence>
<evidence type="ECO:0000256" key="5">
    <source>
        <dbReference type="ARBA" id="ARBA00022989"/>
    </source>
</evidence>
<evidence type="ECO:0000256" key="4">
    <source>
        <dbReference type="ARBA" id="ARBA00022729"/>
    </source>
</evidence>
<protein>
    <recommendedName>
        <fullName evidence="11">GOLD domain-containing protein</fullName>
    </recommendedName>
</protein>
<dbReference type="InterPro" id="IPR015720">
    <property type="entry name" value="Emp24-like"/>
</dbReference>
<proteinExistence type="inferred from homology"/>
<reference evidence="12 13" key="1">
    <citation type="submission" date="2019-09" db="EMBL/GenBank/DDBJ databases">
        <authorList>
            <person name="Brejova B."/>
        </authorList>
    </citation>
    <scope>NUCLEOTIDE SEQUENCE [LARGE SCALE GENOMIC DNA]</scope>
</reference>
<comment type="subcellular location">
    <subcellularLocation>
        <location evidence="7">Endomembrane system</location>
        <topology evidence="7">Single-pass membrane protein</topology>
    </subcellularLocation>
    <subcellularLocation>
        <location evidence="1 8">Membrane</location>
        <topology evidence="1 8">Single-pass type I membrane protein</topology>
    </subcellularLocation>
</comment>
<dbReference type="InterPro" id="IPR036598">
    <property type="entry name" value="GOLD_dom_sf"/>
</dbReference>
<name>A0A5E8BL53_9ASCO</name>
<dbReference type="Proteomes" id="UP000398389">
    <property type="component" value="Unassembled WGS sequence"/>
</dbReference>
<evidence type="ECO:0000256" key="7">
    <source>
        <dbReference type="ARBA" id="ARBA00037847"/>
    </source>
</evidence>
<dbReference type="OrthoDB" id="1929172at2759"/>
<keyword evidence="6 9" id="KW-0472">Membrane</keyword>
<comment type="similarity">
    <text evidence="2 8">Belongs to the EMP24/GP25L family.</text>
</comment>
<dbReference type="EMBL" id="CABVLU010000002">
    <property type="protein sequence ID" value="VVT50348.1"/>
    <property type="molecule type" value="Genomic_DNA"/>
</dbReference>
<dbReference type="AlphaFoldDB" id="A0A5E8BL53"/>
<dbReference type="GO" id="GO:0016020">
    <property type="term" value="C:membrane"/>
    <property type="evidence" value="ECO:0007669"/>
    <property type="project" value="UniProtKB-SubCell"/>
</dbReference>
<evidence type="ECO:0000256" key="2">
    <source>
        <dbReference type="ARBA" id="ARBA00007104"/>
    </source>
</evidence>
<feature type="domain" description="GOLD" evidence="11">
    <location>
        <begin position="36"/>
        <end position="119"/>
    </location>
</feature>
<dbReference type="Pfam" id="PF01105">
    <property type="entry name" value="EMP24_GP25L"/>
    <property type="match status" value="1"/>
</dbReference>
<keyword evidence="3 8" id="KW-0812">Transmembrane</keyword>
<dbReference type="GeneID" id="43581536"/>
<evidence type="ECO:0000256" key="6">
    <source>
        <dbReference type="ARBA" id="ARBA00023136"/>
    </source>
</evidence>
<dbReference type="GO" id="GO:0012505">
    <property type="term" value="C:endomembrane system"/>
    <property type="evidence" value="ECO:0007669"/>
    <property type="project" value="UniProtKB-SubCell"/>
</dbReference>
<evidence type="ECO:0000313" key="13">
    <source>
        <dbReference type="Proteomes" id="UP000398389"/>
    </source>
</evidence>
<gene>
    <name evidence="12" type="ORF">SAPINGB_P002718</name>
</gene>
<evidence type="ECO:0000256" key="9">
    <source>
        <dbReference type="SAM" id="Phobius"/>
    </source>
</evidence>